<dbReference type="EMBL" id="KN838819">
    <property type="protein sequence ID" value="KIJ93883.1"/>
    <property type="molecule type" value="Genomic_DNA"/>
</dbReference>
<organism evidence="1 2">
    <name type="scientific">Laccaria amethystina LaAM-08-1</name>
    <dbReference type="NCBI Taxonomy" id="1095629"/>
    <lineage>
        <taxon>Eukaryota</taxon>
        <taxon>Fungi</taxon>
        <taxon>Dikarya</taxon>
        <taxon>Basidiomycota</taxon>
        <taxon>Agaricomycotina</taxon>
        <taxon>Agaricomycetes</taxon>
        <taxon>Agaricomycetidae</taxon>
        <taxon>Agaricales</taxon>
        <taxon>Agaricineae</taxon>
        <taxon>Hydnangiaceae</taxon>
        <taxon>Laccaria</taxon>
    </lineage>
</organism>
<reference evidence="2" key="2">
    <citation type="submission" date="2015-01" db="EMBL/GenBank/DDBJ databases">
        <title>Evolutionary Origins and Diversification of the Mycorrhizal Mutualists.</title>
        <authorList>
            <consortium name="DOE Joint Genome Institute"/>
            <consortium name="Mycorrhizal Genomics Consortium"/>
            <person name="Kohler A."/>
            <person name="Kuo A."/>
            <person name="Nagy L.G."/>
            <person name="Floudas D."/>
            <person name="Copeland A."/>
            <person name="Barry K.W."/>
            <person name="Cichocki N."/>
            <person name="Veneault-Fourrey C."/>
            <person name="LaButti K."/>
            <person name="Lindquist E.A."/>
            <person name="Lipzen A."/>
            <person name="Lundell T."/>
            <person name="Morin E."/>
            <person name="Murat C."/>
            <person name="Riley R."/>
            <person name="Ohm R."/>
            <person name="Sun H."/>
            <person name="Tunlid A."/>
            <person name="Henrissat B."/>
            <person name="Grigoriev I.V."/>
            <person name="Hibbett D.S."/>
            <person name="Martin F."/>
        </authorList>
    </citation>
    <scope>NUCLEOTIDE SEQUENCE [LARGE SCALE GENOMIC DNA]</scope>
    <source>
        <strain evidence="2">LaAM-08-1</strain>
    </source>
</reference>
<evidence type="ECO:0000313" key="1">
    <source>
        <dbReference type="EMBL" id="KIJ93883.1"/>
    </source>
</evidence>
<dbReference type="Proteomes" id="UP000054477">
    <property type="component" value="Unassembled WGS sequence"/>
</dbReference>
<dbReference type="AlphaFoldDB" id="A0A0C9WY76"/>
<name>A0A0C9WY76_9AGAR</name>
<dbReference type="HOGENOM" id="CLU_2622399_0_0_1"/>
<sequence>MSPQIRAQLYQYATGLRVYLYIAIKGQFLPQSTDMHNATPKIDTLAHPFRYQDGGGSCSIICTRRKSGPLSSVTDHGH</sequence>
<gene>
    <name evidence="1" type="ORF">K443DRAFT_376442</name>
</gene>
<protein>
    <submittedName>
        <fullName evidence="1">Uncharacterized protein</fullName>
    </submittedName>
</protein>
<keyword evidence="2" id="KW-1185">Reference proteome</keyword>
<reference evidence="1 2" key="1">
    <citation type="submission" date="2014-04" db="EMBL/GenBank/DDBJ databases">
        <authorList>
            <consortium name="DOE Joint Genome Institute"/>
            <person name="Kuo A."/>
            <person name="Kohler A."/>
            <person name="Nagy L.G."/>
            <person name="Floudas D."/>
            <person name="Copeland A."/>
            <person name="Barry K.W."/>
            <person name="Cichocki N."/>
            <person name="Veneault-Fourrey C."/>
            <person name="LaButti K."/>
            <person name="Lindquist E.A."/>
            <person name="Lipzen A."/>
            <person name="Lundell T."/>
            <person name="Morin E."/>
            <person name="Murat C."/>
            <person name="Sun H."/>
            <person name="Tunlid A."/>
            <person name="Henrissat B."/>
            <person name="Grigoriev I.V."/>
            <person name="Hibbett D.S."/>
            <person name="Martin F."/>
            <person name="Nordberg H.P."/>
            <person name="Cantor M.N."/>
            <person name="Hua S.X."/>
        </authorList>
    </citation>
    <scope>NUCLEOTIDE SEQUENCE [LARGE SCALE GENOMIC DNA]</scope>
    <source>
        <strain evidence="1 2">LaAM-08-1</strain>
    </source>
</reference>
<evidence type="ECO:0000313" key="2">
    <source>
        <dbReference type="Proteomes" id="UP000054477"/>
    </source>
</evidence>
<proteinExistence type="predicted"/>
<accession>A0A0C9WY76</accession>